<comment type="similarity">
    <text evidence="1 13">Belongs to the DapB family.</text>
</comment>
<evidence type="ECO:0000256" key="6">
    <source>
        <dbReference type="ARBA" id="ARBA00023002"/>
    </source>
</evidence>
<evidence type="ECO:0000256" key="1">
    <source>
        <dbReference type="ARBA" id="ARBA00006642"/>
    </source>
</evidence>
<comment type="caution">
    <text evidence="16">The sequence shown here is derived from an EMBL/GenBank/DDBJ whole genome shotgun (WGS) entry which is preliminary data.</text>
</comment>
<feature type="domain" description="Dihydrodipicolinate reductase C-terminal" evidence="15">
    <location>
        <begin position="130"/>
        <end position="266"/>
    </location>
</feature>
<keyword evidence="17" id="KW-1185">Reference proteome</keyword>
<feature type="binding site" evidence="13">
    <location>
        <begin position="124"/>
        <end position="127"/>
    </location>
    <ligand>
        <name>NAD(+)</name>
        <dbReference type="ChEBI" id="CHEBI:57540"/>
    </ligand>
</feature>
<dbReference type="PANTHER" id="PTHR20836:SF0">
    <property type="entry name" value="4-HYDROXY-TETRAHYDRODIPICOLINATE REDUCTASE 1, CHLOROPLASTIC-RELATED"/>
    <property type="match status" value="1"/>
</dbReference>
<feature type="binding site" evidence="13">
    <location>
        <begin position="100"/>
        <end position="102"/>
    </location>
    <ligand>
        <name>NAD(+)</name>
        <dbReference type="ChEBI" id="CHEBI:57540"/>
    </ligand>
</feature>
<accession>A0ABW2IN80</accession>
<dbReference type="PROSITE" id="PS01298">
    <property type="entry name" value="DAPB"/>
    <property type="match status" value="1"/>
</dbReference>
<dbReference type="InterPro" id="IPR023940">
    <property type="entry name" value="DHDPR_bac"/>
</dbReference>
<evidence type="ECO:0000256" key="8">
    <source>
        <dbReference type="ARBA" id="ARBA00023154"/>
    </source>
</evidence>
<organism evidence="16 17">
    <name type="scientific">Hirschia litorea</name>
    <dbReference type="NCBI Taxonomy" id="1199156"/>
    <lineage>
        <taxon>Bacteria</taxon>
        <taxon>Pseudomonadati</taxon>
        <taxon>Pseudomonadota</taxon>
        <taxon>Alphaproteobacteria</taxon>
        <taxon>Hyphomonadales</taxon>
        <taxon>Hyphomonadaceae</taxon>
        <taxon>Hirschia</taxon>
    </lineage>
</organism>
<dbReference type="InterPro" id="IPR022664">
    <property type="entry name" value="DapB_N_CS"/>
</dbReference>
<keyword evidence="4 13" id="KW-0521">NADP</keyword>
<gene>
    <name evidence="13 16" type="primary">dapB</name>
    <name evidence="16" type="ORF">ACFQS8_12115</name>
</gene>
<keyword evidence="8 13" id="KW-0457">Lysine biosynthesis</keyword>
<dbReference type="EMBL" id="JBHTBR010000005">
    <property type="protein sequence ID" value="MFC7292367.1"/>
    <property type="molecule type" value="Genomic_DNA"/>
</dbReference>
<proteinExistence type="inferred from homology"/>
<evidence type="ECO:0000256" key="5">
    <source>
        <dbReference type="ARBA" id="ARBA00022915"/>
    </source>
</evidence>
<feature type="domain" description="Dihydrodipicolinate reductase N-terminal" evidence="14">
    <location>
        <begin position="4"/>
        <end position="127"/>
    </location>
</feature>
<dbReference type="GO" id="GO:0008839">
    <property type="term" value="F:4-hydroxy-tetrahydrodipicolinate reductase"/>
    <property type="evidence" value="ECO:0007669"/>
    <property type="project" value="UniProtKB-EC"/>
</dbReference>
<feature type="active site" description="Proton donor" evidence="13">
    <location>
        <position position="161"/>
    </location>
</feature>
<evidence type="ECO:0000259" key="14">
    <source>
        <dbReference type="Pfam" id="PF01113"/>
    </source>
</evidence>
<dbReference type="PIRSF" id="PIRSF000161">
    <property type="entry name" value="DHPR"/>
    <property type="match status" value="1"/>
</dbReference>
<dbReference type="PANTHER" id="PTHR20836">
    <property type="entry name" value="DIHYDRODIPICOLINATE REDUCTASE"/>
    <property type="match status" value="1"/>
</dbReference>
<feature type="binding site" evidence="13">
    <location>
        <begin position="167"/>
        <end position="168"/>
    </location>
    <ligand>
        <name>(S)-2,3,4,5-tetrahydrodipicolinate</name>
        <dbReference type="ChEBI" id="CHEBI:16845"/>
    </ligand>
</feature>
<feature type="binding site" evidence="13">
    <location>
        <position position="158"/>
    </location>
    <ligand>
        <name>(S)-2,3,4,5-tetrahydrodipicolinate</name>
        <dbReference type="ChEBI" id="CHEBI:16845"/>
    </ligand>
</feature>
<evidence type="ECO:0000256" key="4">
    <source>
        <dbReference type="ARBA" id="ARBA00022857"/>
    </source>
</evidence>
<comment type="pathway">
    <text evidence="9 13">Amino-acid biosynthesis; L-lysine biosynthesis via DAP pathway; (S)-tetrahydrodipicolinate from L-aspartate: step 4/4.</text>
</comment>
<dbReference type="EC" id="1.17.1.8" evidence="10 13"/>
<dbReference type="Gene3D" id="3.40.50.720">
    <property type="entry name" value="NAD(P)-binding Rossmann-like Domain"/>
    <property type="match status" value="1"/>
</dbReference>
<keyword evidence="3 13" id="KW-0028">Amino-acid biosynthesis</keyword>
<evidence type="ECO:0000256" key="9">
    <source>
        <dbReference type="ARBA" id="ARBA00037922"/>
    </source>
</evidence>
<dbReference type="HAMAP" id="MF_00102">
    <property type="entry name" value="DapB"/>
    <property type="match status" value="1"/>
</dbReference>
<evidence type="ECO:0000256" key="12">
    <source>
        <dbReference type="ARBA" id="ARBA00049396"/>
    </source>
</evidence>
<evidence type="ECO:0000256" key="7">
    <source>
        <dbReference type="ARBA" id="ARBA00023027"/>
    </source>
</evidence>
<sequence length="268" mass="28350">MSHKIAIAGVAGRMGQSLVRTCITEDGCEVVGGTERPGSGELDKDIGVLAGIQPLNIKAGLSAAEVAKEADIWIDFTAPTSTLAAMTALDLTGVRAIIIGTTGFNEAEEAALREFSKRFAIVKAGNFSLGVNLVTALVEQAAARLGDDWDIEILETHHRRKVDAPSGTALMLGEAAANGRKAPLKDLQSPPYDGITGERETGKIGFSVRRAGGVIGDHEVMFGSDDELVSLRHTALDRNIFARGALRAGQWAIQQPPGFYSMRDVLGL</sequence>
<dbReference type="Pfam" id="PF05173">
    <property type="entry name" value="DapB_C"/>
    <property type="match status" value="1"/>
</dbReference>
<keyword evidence="5 13" id="KW-0220">Diaminopimelate biosynthesis</keyword>
<dbReference type="NCBIfam" id="TIGR00036">
    <property type="entry name" value="dapB"/>
    <property type="match status" value="1"/>
</dbReference>
<dbReference type="CDD" id="cd02274">
    <property type="entry name" value="DHDPR_N"/>
    <property type="match status" value="1"/>
</dbReference>
<evidence type="ECO:0000256" key="13">
    <source>
        <dbReference type="HAMAP-Rule" id="MF_00102"/>
    </source>
</evidence>
<dbReference type="InterPro" id="IPR000846">
    <property type="entry name" value="DapB_N"/>
</dbReference>
<comment type="subunit">
    <text evidence="13">Homotetramer.</text>
</comment>
<dbReference type="InterPro" id="IPR022663">
    <property type="entry name" value="DapB_C"/>
</dbReference>
<evidence type="ECO:0000256" key="10">
    <source>
        <dbReference type="ARBA" id="ARBA00038983"/>
    </source>
</evidence>
<feature type="active site" description="Proton donor/acceptor" evidence="13">
    <location>
        <position position="157"/>
    </location>
</feature>
<evidence type="ECO:0000256" key="2">
    <source>
        <dbReference type="ARBA" id="ARBA00022490"/>
    </source>
</evidence>
<comment type="subcellular location">
    <subcellularLocation>
        <location evidence="13">Cytoplasm</location>
    </subcellularLocation>
</comment>
<comment type="caution">
    <text evidence="13">Was originally thought to be a dihydrodipicolinate reductase (DHDPR), catalyzing the conversion of dihydrodipicolinate to tetrahydrodipicolinate. However, it was shown in E.coli that the substrate of the enzymatic reaction is not dihydrodipicolinate (DHDP) but in fact (2S,4S)-4-hydroxy-2,3,4,5-tetrahydrodipicolinic acid (HTPA), the product released by the DapA-catalyzed reaction.</text>
</comment>
<feature type="binding site" evidence="13">
    <location>
        <begin position="9"/>
        <end position="14"/>
    </location>
    <ligand>
        <name>NAD(+)</name>
        <dbReference type="ChEBI" id="CHEBI:57540"/>
    </ligand>
</feature>
<dbReference type="RefSeq" id="WP_382167742.1">
    <property type="nucleotide sequence ID" value="NZ_JBHTBR010000005.1"/>
</dbReference>
<dbReference type="Proteomes" id="UP001596492">
    <property type="component" value="Unassembled WGS sequence"/>
</dbReference>
<dbReference type="SUPFAM" id="SSF51735">
    <property type="entry name" value="NAD(P)-binding Rossmann-fold domains"/>
    <property type="match status" value="1"/>
</dbReference>
<comment type="catalytic activity">
    <reaction evidence="12 13">
        <text>(S)-2,3,4,5-tetrahydrodipicolinate + NAD(+) + H2O = (2S,4S)-4-hydroxy-2,3,4,5-tetrahydrodipicolinate + NADH + H(+)</text>
        <dbReference type="Rhea" id="RHEA:35323"/>
        <dbReference type="ChEBI" id="CHEBI:15377"/>
        <dbReference type="ChEBI" id="CHEBI:15378"/>
        <dbReference type="ChEBI" id="CHEBI:16845"/>
        <dbReference type="ChEBI" id="CHEBI:57540"/>
        <dbReference type="ChEBI" id="CHEBI:57945"/>
        <dbReference type="ChEBI" id="CHEBI:67139"/>
        <dbReference type="EC" id="1.17.1.8"/>
    </reaction>
</comment>
<name>A0ABW2IN80_9PROT</name>
<reference evidence="17" key="1">
    <citation type="journal article" date="2019" name="Int. J. Syst. Evol. Microbiol.">
        <title>The Global Catalogue of Microorganisms (GCM) 10K type strain sequencing project: providing services to taxonomists for standard genome sequencing and annotation.</title>
        <authorList>
            <consortium name="The Broad Institute Genomics Platform"/>
            <consortium name="The Broad Institute Genome Sequencing Center for Infectious Disease"/>
            <person name="Wu L."/>
            <person name="Ma J."/>
        </authorList>
    </citation>
    <scope>NUCLEOTIDE SEQUENCE [LARGE SCALE GENOMIC DNA]</scope>
    <source>
        <strain evidence="17">CCUG 51308</strain>
    </source>
</reference>
<dbReference type="SUPFAM" id="SSF55347">
    <property type="entry name" value="Glyceraldehyde-3-phosphate dehydrogenase-like, C-terminal domain"/>
    <property type="match status" value="1"/>
</dbReference>
<dbReference type="Gene3D" id="3.30.360.10">
    <property type="entry name" value="Dihydrodipicolinate Reductase, domain 2"/>
    <property type="match status" value="1"/>
</dbReference>
<evidence type="ECO:0000313" key="17">
    <source>
        <dbReference type="Proteomes" id="UP001596492"/>
    </source>
</evidence>
<keyword evidence="7 13" id="KW-0520">NAD</keyword>
<feature type="binding site" evidence="13">
    <location>
        <position position="35"/>
    </location>
    <ligand>
        <name>NAD(+)</name>
        <dbReference type="ChEBI" id="CHEBI:57540"/>
    </ligand>
</feature>
<dbReference type="InterPro" id="IPR036291">
    <property type="entry name" value="NAD(P)-bd_dom_sf"/>
</dbReference>
<keyword evidence="2 13" id="KW-0963">Cytoplasm</keyword>
<dbReference type="Pfam" id="PF01113">
    <property type="entry name" value="DapB_N"/>
    <property type="match status" value="1"/>
</dbReference>
<evidence type="ECO:0000313" key="16">
    <source>
        <dbReference type="EMBL" id="MFC7292367.1"/>
    </source>
</evidence>
<feature type="binding site" evidence="13">
    <location>
        <position position="36"/>
    </location>
    <ligand>
        <name>NADP(+)</name>
        <dbReference type="ChEBI" id="CHEBI:58349"/>
    </ligand>
</feature>
<evidence type="ECO:0000256" key="11">
    <source>
        <dbReference type="ARBA" id="ARBA00049080"/>
    </source>
</evidence>
<protein>
    <recommendedName>
        <fullName evidence="10 13">4-hydroxy-tetrahydrodipicolinate reductase</fullName>
        <shortName evidence="13">HTPA reductase</shortName>
        <ecNumber evidence="10 13">1.17.1.8</ecNumber>
    </recommendedName>
</protein>
<keyword evidence="6 13" id="KW-0560">Oxidoreductase</keyword>
<evidence type="ECO:0000259" key="15">
    <source>
        <dbReference type="Pfam" id="PF05173"/>
    </source>
</evidence>
<comment type="catalytic activity">
    <reaction evidence="11 13">
        <text>(S)-2,3,4,5-tetrahydrodipicolinate + NADP(+) + H2O = (2S,4S)-4-hydroxy-2,3,4,5-tetrahydrodipicolinate + NADPH + H(+)</text>
        <dbReference type="Rhea" id="RHEA:35331"/>
        <dbReference type="ChEBI" id="CHEBI:15377"/>
        <dbReference type="ChEBI" id="CHEBI:15378"/>
        <dbReference type="ChEBI" id="CHEBI:16845"/>
        <dbReference type="ChEBI" id="CHEBI:57783"/>
        <dbReference type="ChEBI" id="CHEBI:58349"/>
        <dbReference type="ChEBI" id="CHEBI:67139"/>
        <dbReference type="EC" id="1.17.1.8"/>
    </reaction>
</comment>
<evidence type="ECO:0000256" key="3">
    <source>
        <dbReference type="ARBA" id="ARBA00022605"/>
    </source>
</evidence>
<comment type="function">
    <text evidence="13">Catalyzes the conversion of 4-hydroxy-tetrahydrodipicolinate (HTPA) to tetrahydrodipicolinate.</text>
</comment>